<accession>A0A4R6RA79</accession>
<feature type="transmembrane region" description="Helical" evidence="13">
    <location>
        <begin position="453"/>
        <end position="476"/>
    </location>
</feature>
<keyword evidence="4 13" id="KW-0813">Transport</keyword>
<dbReference type="Proteomes" id="UP000294593">
    <property type="component" value="Unassembled WGS sequence"/>
</dbReference>
<dbReference type="NCBIfam" id="NF002352">
    <property type="entry name" value="PRK01318.1-3"/>
    <property type="match status" value="1"/>
</dbReference>
<organism evidence="16 17">
    <name type="scientific">Aquabacterium commune</name>
    <dbReference type="NCBI Taxonomy" id="70586"/>
    <lineage>
        <taxon>Bacteria</taxon>
        <taxon>Pseudomonadati</taxon>
        <taxon>Pseudomonadota</taxon>
        <taxon>Betaproteobacteria</taxon>
        <taxon>Burkholderiales</taxon>
        <taxon>Aquabacterium</taxon>
    </lineage>
</organism>
<dbReference type="HAMAP" id="MF_01810">
    <property type="entry name" value="YidC_type1"/>
    <property type="match status" value="1"/>
</dbReference>
<evidence type="ECO:0000256" key="10">
    <source>
        <dbReference type="ARBA" id="ARBA00023186"/>
    </source>
</evidence>
<evidence type="ECO:0000256" key="8">
    <source>
        <dbReference type="ARBA" id="ARBA00022989"/>
    </source>
</evidence>
<reference evidence="16 17" key="1">
    <citation type="submission" date="2019-03" db="EMBL/GenBank/DDBJ databases">
        <title>Genomic Encyclopedia of Type Strains, Phase IV (KMG-IV): sequencing the most valuable type-strain genomes for metagenomic binning, comparative biology and taxonomic classification.</title>
        <authorList>
            <person name="Goeker M."/>
        </authorList>
    </citation>
    <scope>NUCLEOTIDE SEQUENCE [LARGE SCALE GENOMIC DNA]</scope>
    <source>
        <strain evidence="16 17">DSM 11901</strain>
    </source>
</reference>
<keyword evidence="5 13" id="KW-1003">Cell membrane</keyword>
<evidence type="ECO:0000256" key="9">
    <source>
        <dbReference type="ARBA" id="ARBA00023136"/>
    </source>
</evidence>
<dbReference type="OrthoDB" id="9780552at2"/>
<keyword evidence="10 13" id="KW-0143">Chaperone</keyword>
<dbReference type="GO" id="GO:0015031">
    <property type="term" value="P:protein transport"/>
    <property type="evidence" value="ECO:0007669"/>
    <property type="project" value="UniProtKB-KW"/>
</dbReference>
<keyword evidence="8 13" id="KW-1133">Transmembrane helix</keyword>
<dbReference type="GO" id="GO:0032977">
    <property type="term" value="F:membrane insertase activity"/>
    <property type="evidence" value="ECO:0007669"/>
    <property type="project" value="InterPro"/>
</dbReference>
<proteinExistence type="inferred from homology"/>
<dbReference type="InterPro" id="IPR028053">
    <property type="entry name" value="Membr_insert_YidC_N"/>
</dbReference>
<dbReference type="GO" id="GO:0005886">
    <property type="term" value="C:plasma membrane"/>
    <property type="evidence" value="ECO:0007669"/>
    <property type="project" value="UniProtKB-SubCell"/>
</dbReference>
<dbReference type="PRINTS" id="PR00701">
    <property type="entry name" value="60KDINNERMP"/>
</dbReference>
<dbReference type="EMBL" id="SNXW01000005">
    <property type="protein sequence ID" value="TDP82919.1"/>
    <property type="molecule type" value="Genomic_DNA"/>
</dbReference>
<evidence type="ECO:0000313" key="16">
    <source>
        <dbReference type="EMBL" id="TDP82919.1"/>
    </source>
</evidence>
<keyword evidence="17" id="KW-1185">Reference proteome</keyword>
<evidence type="ECO:0000256" key="1">
    <source>
        <dbReference type="ARBA" id="ARBA00004429"/>
    </source>
</evidence>
<dbReference type="CDD" id="cd19961">
    <property type="entry name" value="EcYidC-like_peri"/>
    <property type="match status" value="1"/>
</dbReference>
<feature type="domain" description="Membrane insertase YidC N-terminal" evidence="15">
    <location>
        <begin position="95"/>
        <end position="379"/>
    </location>
</feature>
<dbReference type="RefSeq" id="WP_133608893.1">
    <property type="nucleotide sequence ID" value="NZ_SNXW01000005.1"/>
</dbReference>
<feature type="transmembrane region" description="Helical" evidence="13">
    <location>
        <begin position="7"/>
        <end position="25"/>
    </location>
</feature>
<dbReference type="NCBIfam" id="TIGR03592">
    <property type="entry name" value="yidC_oxa1_cterm"/>
    <property type="match status" value="1"/>
</dbReference>
<evidence type="ECO:0000259" key="15">
    <source>
        <dbReference type="Pfam" id="PF14849"/>
    </source>
</evidence>
<dbReference type="GO" id="GO:0051205">
    <property type="term" value="P:protein insertion into membrane"/>
    <property type="evidence" value="ECO:0007669"/>
    <property type="project" value="TreeGrafter"/>
</dbReference>
<keyword evidence="6 13" id="KW-0812">Transmembrane</keyword>
<evidence type="ECO:0000256" key="7">
    <source>
        <dbReference type="ARBA" id="ARBA00022927"/>
    </source>
</evidence>
<feature type="domain" description="Membrane insertase YidC/Oxa/ALB C-terminal" evidence="14">
    <location>
        <begin position="390"/>
        <end position="568"/>
    </location>
</feature>
<evidence type="ECO:0000256" key="6">
    <source>
        <dbReference type="ARBA" id="ARBA00022692"/>
    </source>
</evidence>
<evidence type="ECO:0000256" key="4">
    <source>
        <dbReference type="ARBA" id="ARBA00022448"/>
    </source>
</evidence>
<dbReference type="InterPro" id="IPR001708">
    <property type="entry name" value="YidC/ALB3/OXA1/COX18"/>
</dbReference>
<dbReference type="CDD" id="cd20070">
    <property type="entry name" value="5TM_YidC_Alb3"/>
    <property type="match status" value="1"/>
</dbReference>
<sequence>MNDLRRTLLWSVFAVSLLMLWDGWLRHTGQPSLFAPAPAVSEVAQAASGSASGASGANSLPQASASLGGAAAPVAGASAPSAVASAAAVVPKGERIVLQTDVVKATIDTLGGNVVKLELLQHRNQDVTDQNMVILDHTATHTYEAQSGLVAQSAADGALPNHLTLFTPTTTERTLADGAKALVFTLASQPVNGVKLVKTYTFPRGDYAIDVKQDVVNGSAATIKPQLYVQLERDGTPPAAAQGPAFMGGPQAYTGMAVYNAKGKYQKVDFSLIEEGKAEYEKVDDNGWVAMVQHHFASAWLVGDKLSREFYVKKVGTNLYATGMLLPMGEIAAGQSKALETRLFVGPQDENRLADLAPGLELVKDYGWTTILAKPLYWLLKHLHALIGNWGWAIVALVVLLKAAFYWLNASAYRSMAKMKALNPRIQAMRESLKSDPQKMQQEMLKIYREEKVNPIGGCLPILIQIPVFIALYSVLSSSVEIRNAPWIGWITDLSVKDPFFVLPALMTLSSLLQTWLNPTPPDPIQAKMMWMMPLLFSVMFFFFPAGLVLYWLTNNVLSIAQQWMINKQLGVTN</sequence>
<comment type="subunit">
    <text evidence="13">Interacts with the Sec translocase complex via SecD. Specifically interacts with transmembrane segments of nascent integral membrane proteins during membrane integration.</text>
</comment>
<feature type="transmembrane region" description="Helical" evidence="13">
    <location>
        <begin position="529"/>
        <end position="553"/>
    </location>
</feature>
<dbReference type="AlphaFoldDB" id="A0A4R6RA79"/>
<dbReference type="PANTHER" id="PTHR12428">
    <property type="entry name" value="OXA1"/>
    <property type="match status" value="1"/>
</dbReference>
<dbReference type="InterPro" id="IPR038221">
    <property type="entry name" value="YidC_periplasmic_sf"/>
</dbReference>
<evidence type="ECO:0000256" key="11">
    <source>
        <dbReference type="ARBA" id="ARBA00033245"/>
    </source>
</evidence>
<dbReference type="Pfam" id="PF02096">
    <property type="entry name" value="60KD_IMP"/>
    <property type="match status" value="1"/>
</dbReference>
<protein>
    <recommendedName>
        <fullName evidence="3 13">Membrane protein insertase YidC</fullName>
    </recommendedName>
    <alternativeName>
        <fullName evidence="12 13">Foldase YidC</fullName>
    </alternativeName>
    <alternativeName>
        <fullName evidence="11 13">Membrane integrase YidC</fullName>
    </alternativeName>
    <alternativeName>
        <fullName evidence="13">Membrane protein YidC</fullName>
    </alternativeName>
</protein>
<comment type="subcellular location">
    <subcellularLocation>
        <location evidence="1">Cell inner membrane</location>
        <topology evidence="1">Multi-pass membrane protein</topology>
    </subcellularLocation>
    <subcellularLocation>
        <location evidence="13">Cell membrane</location>
        <topology evidence="13">Multi-pass membrane protein</topology>
    </subcellularLocation>
</comment>
<keyword evidence="9 13" id="KW-0472">Membrane</keyword>
<feature type="transmembrane region" description="Helical" evidence="13">
    <location>
        <begin position="390"/>
        <end position="410"/>
    </location>
</feature>
<keyword evidence="7 13" id="KW-0653">Protein transport</keyword>
<name>A0A4R6RA79_9BURK</name>
<dbReference type="Pfam" id="PF14849">
    <property type="entry name" value="YidC_periplas"/>
    <property type="match status" value="1"/>
</dbReference>
<dbReference type="InterPro" id="IPR047196">
    <property type="entry name" value="YidC_ALB_C"/>
</dbReference>
<evidence type="ECO:0000313" key="17">
    <source>
        <dbReference type="Proteomes" id="UP000294593"/>
    </source>
</evidence>
<evidence type="ECO:0000256" key="13">
    <source>
        <dbReference type="HAMAP-Rule" id="MF_01810"/>
    </source>
</evidence>
<evidence type="ECO:0000256" key="5">
    <source>
        <dbReference type="ARBA" id="ARBA00022475"/>
    </source>
</evidence>
<dbReference type="PANTHER" id="PTHR12428:SF65">
    <property type="entry name" value="CYTOCHROME C OXIDASE ASSEMBLY PROTEIN COX18, MITOCHONDRIAL"/>
    <property type="match status" value="1"/>
</dbReference>
<evidence type="ECO:0000256" key="3">
    <source>
        <dbReference type="ARBA" id="ARBA00015325"/>
    </source>
</evidence>
<dbReference type="NCBIfam" id="TIGR03593">
    <property type="entry name" value="yidC_nterm"/>
    <property type="match status" value="1"/>
</dbReference>
<dbReference type="InterPro" id="IPR028055">
    <property type="entry name" value="YidC/Oxa/ALB_C"/>
</dbReference>
<dbReference type="PRINTS" id="PR01900">
    <property type="entry name" value="YIDCPROTEIN"/>
</dbReference>
<dbReference type="InterPro" id="IPR019998">
    <property type="entry name" value="Membr_insert_YidC"/>
</dbReference>
<evidence type="ECO:0000256" key="12">
    <source>
        <dbReference type="ARBA" id="ARBA00033342"/>
    </source>
</evidence>
<evidence type="ECO:0000256" key="2">
    <source>
        <dbReference type="ARBA" id="ARBA00010527"/>
    </source>
</evidence>
<evidence type="ECO:0000259" key="14">
    <source>
        <dbReference type="Pfam" id="PF02096"/>
    </source>
</evidence>
<comment type="function">
    <text evidence="13">Required for the insertion and/or proper folding and/or complex formation of integral membrane proteins into the membrane. Involved in integration of membrane proteins that insert both dependently and independently of the Sec translocase complex, as well as at least some lipoproteins. Aids folding of multispanning membrane proteins.</text>
</comment>
<comment type="similarity">
    <text evidence="2 13">Belongs to the OXA1/ALB3/YidC family. Type 1 subfamily.</text>
</comment>
<gene>
    <name evidence="13" type="primary">yidC</name>
    <name evidence="16" type="ORF">EV672_105106</name>
</gene>
<dbReference type="Gene3D" id="2.70.98.90">
    <property type="match status" value="1"/>
</dbReference>
<comment type="caution">
    <text evidence="16">The sequence shown here is derived from an EMBL/GenBank/DDBJ whole genome shotgun (WGS) entry which is preliminary data.</text>
</comment>